<evidence type="ECO:0000256" key="2">
    <source>
        <dbReference type="ARBA" id="ARBA00022771"/>
    </source>
</evidence>
<dbReference type="InterPro" id="IPR051591">
    <property type="entry name" value="UPF0224_FAM112_RNA_Proc"/>
</dbReference>
<dbReference type="GO" id="GO:0008270">
    <property type="term" value="F:zinc ion binding"/>
    <property type="evidence" value="ECO:0007669"/>
    <property type="project" value="UniProtKB-KW"/>
</dbReference>
<dbReference type="InterPro" id="IPR022776">
    <property type="entry name" value="TRM13/UPF0224_CHHC_Znf_dom"/>
</dbReference>
<keyword evidence="6" id="KW-1185">Reference proteome</keyword>
<accession>A0A3Q4BPN4</accession>
<sequence length="182" mass="21031">MASTFRFGSSSSASHIWVKNVMCMLYNCFFFFSPGFKDNIGNCDPDKLLQCPFDKTHQIRASRFPYHLIKCRKNHPQLVSQLKTCPFNARHLVPVHELPHHTETCEDRFVLIADENPSGFSKWQVPASTWEMPKPSEDWDKGSINNQPQVDLLINLPEKRLNSHLGPNFRTPNTLPWSDFKS</sequence>
<dbReference type="Pfam" id="PF05253">
    <property type="entry name" value="zf-U11-48K"/>
    <property type="match status" value="2"/>
</dbReference>
<name>A0A3Q4BPN4_MOLML</name>
<keyword evidence="1" id="KW-0479">Metal-binding</keyword>
<evidence type="ECO:0000256" key="3">
    <source>
        <dbReference type="ARBA" id="ARBA00022833"/>
    </source>
</evidence>
<keyword evidence="3" id="KW-0862">Zinc</keyword>
<dbReference type="OMA" id="ASTWEMP"/>
<proteinExistence type="predicted"/>
<dbReference type="Ensembl" id="ENSMMOT00000023168.1">
    <property type="protein sequence ID" value="ENSMMOP00000022792.1"/>
    <property type="gene ID" value="ENSMMOG00000017331.1"/>
</dbReference>
<dbReference type="InterPro" id="IPR036236">
    <property type="entry name" value="Znf_C2H2_sf"/>
</dbReference>
<keyword evidence="2" id="KW-0863">Zinc-finger</keyword>
<organism evidence="5 6">
    <name type="scientific">Mola mola</name>
    <name type="common">Ocean sunfish</name>
    <name type="synonym">Tetraodon mola</name>
    <dbReference type="NCBI Taxonomy" id="94237"/>
    <lineage>
        <taxon>Eukaryota</taxon>
        <taxon>Metazoa</taxon>
        <taxon>Chordata</taxon>
        <taxon>Craniata</taxon>
        <taxon>Vertebrata</taxon>
        <taxon>Euteleostomi</taxon>
        <taxon>Actinopterygii</taxon>
        <taxon>Neopterygii</taxon>
        <taxon>Teleostei</taxon>
        <taxon>Neoteleostei</taxon>
        <taxon>Acanthomorphata</taxon>
        <taxon>Eupercaria</taxon>
        <taxon>Tetraodontiformes</taxon>
        <taxon>Molidae</taxon>
        <taxon>Mola</taxon>
    </lineage>
</organism>
<reference evidence="5" key="1">
    <citation type="submission" date="2025-08" db="UniProtKB">
        <authorList>
            <consortium name="Ensembl"/>
        </authorList>
    </citation>
    <scope>IDENTIFICATION</scope>
</reference>
<dbReference type="Proteomes" id="UP000261620">
    <property type="component" value="Unplaced"/>
</dbReference>
<dbReference type="PROSITE" id="PS51800">
    <property type="entry name" value="ZF_CHHC_U11_48K"/>
    <property type="match status" value="2"/>
</dbReference>
<reference evidence="5" key="2">
    <citation type="submission" date="2025-09" db="UniProtKB">
        <authorList>
            <consortium name="Ensembl"/>
        </authorList>
    </citation>
    <scope>IDENTIFICATION</scope>
</reference>
<feature type="domain" description="CHHC U11-48K-type" evidence="4">
    <location>
        <begin position="82"/>
        <end position="109"/>
    </location>
</feature>
<feature type="domain" description="CHHC U11-48K-type" evidence="4">
    <location>
        <begin position="48"/>
        <end position="75"/>
    </location>
</feature>
<protein>
    <recommendedName>
        <fullName evidence="4">CHHC U11-48K-type domain-containing protein</fullName>
    </recommendedName>
</protein>
<evidence type="ECO:0000313" key="5">
    <source>
        <dbReference type="Ensembl" id="ENSMMOP00000022792.1"/>
    </source>
</evidence>
<dbReference type="AlphaFoldDB" id="A0A3Q4BPN4"/>
<dbReference type="PANTHER" id="PTHR21402">
    <property type="entry name" value="GAMETOCYTE SPECIFIC FACTOR 1-RELATED"/>
    <property type="match status" value="1"/>
</dbReference>
<evidence type="ECO:0000256" key="1">
    <source>
        <dbReference type="ARBA" id="ARBA00022723"/>
    </source>
</evidence>
<dbReference type="STRING" id="94237.ENSMMOP00000022792"/>
<evidence type="ECO:0000313" key="6">
    <source>
        <dbReference type="Proteomes" id="UP000261620"/>
    </source>
</evidence>
<dbReference type="SUPFAM" id="SSF57667">
    <property type="entry name" value="beta-beta-alpha zinc fingers"/>
    <property type="match status" value="1"/>
</dbReference>
<dbReference type="PANTHER" id="PTHR21402:SF5">
    <property type="entry name" value="GAMETOCYTE SPECIFIC FACTOR 1"/>
    <property type="match status" value="1"/>
</dbReference>
<evidence type="ECO:0000259" key="4">
    <source>
        <dbReference type="PROSITE" id="PS51800"/>
    </source>
</evidence>